<accession>A0ABQ9GZZ3</accession>
<evidence type="ECO:0000259" key="6">
    <source>
        <dbReference type="Pfam" id="PF05699"/>
    </source>
</evidence>
<keyword evidence="2" id="KW-0479">Metal-binding</keyword>
<comment type="caution">
    <text evidence="7">The sequence shown here is derived from an EMBL/GenBank/DDBJ whole genome shotgun (WGS) entry which is preliminary data.</text>
</comment>
<dbReference type="EMBL" id="JARBHB010000008">
    <property type="protein sequence ID" value="KAJ8877603.1"/>
    <property type="molecule type" value="Genomic_DNA"/>
</dbReference>
<evidence type="ECO:0000313" key="8">
    <source>
        <dbReference type="Proteomes" id="UP001159363"/>
    </source>
</evidence>
<keyword evidence="3" id="KW-0863">Zinc-finger</keyword>
<reference evidence="7 8" key="1">
    <citation type="submission" date="2023-02" db="EMBL/GenBank/DDBJ databases">
        <title>LHISI_Scaffold_Assembly.</title>
        <authorList>
            <person name="Stuart O.P."/>
            <person name="Cleave R."/>
            <person name="Magrath M.J.L."/>
            <person name="Mikheyev A.S."/>
        </authorList>
    </citation>
    <scope>NUCLEOTIDE SEQUENCE [LARGE SCALE GENOMIC DNA]</scope>
    <source>
        <strain evidence="7">Daus_M_001</strain>
        <tissue evidence="7">Leg muscle</tissue>
    </source>
</reference>
<keyword evidence="8" id="KW-1185">Reference proteome</keyword>
<dbReference type="InterPro" id="IPR052035">
    <property type="entry name" value="ZnF_BED_domain_contain"/>
</dbReference>
<feature type="domain" description="HAT C-terminal dimerisation" evidence="6">
    <location>
        <begin position="376"/>
        <end position="439"/>
    </location>
</feature>
<dbReference type="InterPro" id="IPR008906">
    <property type="entry name" value="HATC_C_dom"/>
</dbReference>
<keyword evidence="5" id="KW-0539">Nucleus</keyword>
<gene>
    <name evidence="7" type="ORF">PR048_022058</name>
</gene>
<keyword evidence="4" id="KW-0862">Zinc</keyword>
<protein>
    <recommendedName>
        <fullName evidence="6">HAT C-terminal dimerisation domain-containing protein</fullName>
    </recommendedName>
</protein>
<dbReference type="SUPFAM" id="SSF53098">
    <property type="entry name" value="Ribonuclease H-like"/>
    <property type="match status" value="1"/>
</dbReference>
<name>A0ABQ9GZZ3_9NEOP</name>
<evidence type="ECO:0000256" key="4">
    <source>
        <dbReference type="ARBA" id="ARBA00022833"/>
    </source>
</evidence>
<sequence length="440" mass="48748">MYTTVRNRVEKLLSSVRYAAVTTDMWTSDSALSFLTVKVHFVSEFSETILHSLVLTTVPMTDSHTGENIVSFLEKVLHEWNILRKTVGIVTDNGANIKKAIGILKKPHLSCVAHTLNLIVNDAINDTDLAPILKKFLALVSHFKSSSTAAEKLRNMQRQMGEMELKLKQDVSTRWNSRLLMLERLLVVKELLSAAIYSLPHAPESLDGCECKIIAECIPLLKPIEIMTAALSGEKYLTISMVVPLVQGAQLSVKRKQPLSTIAQNLKSSLLSGFSKCLGTIETNEIVSKATILDARFKKQGFGLDENANRAQKEVCEELAALMKKDQWTEQILSSVGSRMSGETAATVAEQEADSVWSFLDSKIAAIKSSSMYATPCDFGFPKRNHMPELHLLASKYLCISATSVPSERVFSKTVQFQSARRNRLSPKIVDPIVFLNSNS</sequence>
<proteinExistence type="predicted"/>
<evidence type="ECO:0000256" key="5">
    <source>
        <dbReference type="ARBA" id="ARBA00023242"/>
    </source>
</evidence>
<dbReference type="PANTHER" id="PTHR46481:SF10">
    <property type="entry name" value="ZINC FINGER BED DOMAIN-CONTAINING PROTEIN 39"/>
    <property type="match status" value="1"/>
</dbReference>
<evidence type="ECO:0000256" key="3">
    <source>
        <dbReference type="ARBA" id="ARBA00022771"/>
    </source>
</evidence>
<dbReference type="Pfam" id="PF05699">
    <property type="entry name" value="Dimer_Tnp_hAT"/>
    <property type="match status" value="1"/>
</dbReference>
<dbReference type="PANTHER" id="PTHR46481">
    <property type="entry name" value="ZINC FINGER BED DOMAIN-CONTAINING PROTEIN 4"/>
    <property type="match status" value="1"/>
</dbReference>
<comment type="subcellular location">
    <subcellularLocation>
        <location evidence="1">Nucleus</location>
    </subcellularLocation>
</comment>
<evidence type="ECO:0000313" key="7">
    <source>
        <dbReference type="EMBL" id="KAJ8877603.1"/>
    </source>
</evidence>
<dbReference type="InterPro" id="IPR012337">
    <property type="entry name" value="RNaseH-like_sf"/>
</dbReference>
<evidence type="ECO:0000256" key="1">
    <source>
        <dbReference type="ARBA" id="ARBA00004123"/>
    </source>
</evidence>
<dbReference type="Proteomes" id="UP001159363">
    <property type="component" value="Chromosome 7"/>
</dbReference>
<evidence type="ECO:0000256" key="2">
    <source>
        <dbReference type="ARBA" id="ARBA00022723"/>
    </source>
</evidence>
<organism evidence="7 8">
    <name type="scientific">Dryococelus australis</name>
    <dbReference type="NCBI Taxonomy" id="614101"/>
    <lineage>
        <taxon>Eukaryota</taxon>
        <taxon>Metazoa</taxon>
        <taxon>Ecdysozoa</taxon>
        <taxon>Arthropoda</taxon>
        <taxon>Hexapoda</taxon>
        <taxon>Insecta</taxon>
        <taxon>Pterygota</taxon>
        <taxon>Neoptera</taxon>
        <taxon>Polyneoptera</taxon>
        <taxon>Phasmatodea</taxon>
        <taxon>Verophasmatodea</taxon>
        <taxon>Anareolatae</taxon>
        <taxon>Phasmatidae</taxon>
        <taxon>Eurycanthinae</taxon>
        <taxon>Dryococelus</taxon>
    </lineage>
</organism>